<feature type="signal peptide" evidence="2">
    <location>
        <begin position="1"/>
        <end position="24"/>
    </location>
</feature>
<dbReference type="Pfam" id="PF13505">
    <property type="entry name" value="OMP_b-brl"/>
    <property type="match status" value="1"/>
</dbReference>
<dbReference type="Proteomes" id="UP000739538">
    <property type="component" value="Unassembled WGS sequence"/>
</dbReference>
<dbReference type="InterPro" id="IPR027385">
    <property type="entry name" value="Beta-barrel_OMP"/>
</dbReference>
<dbReference type="AlphaFoldDB" id="A0A956N963"/>
<sequence length="232" mass="25384">MRFAVSVIGLGLGLLVANPGSGLAATGSVGVQGTASDLFDYAADDFDGGPGINFFGTYRLNETFDARFDAGARFLEGNETLNRAFFAAPDLGARRGELTGNARVLPFTLDLVYRGEKWSQGRFWLPYVAVGLGFYDMEIEYIGADQATLDELHDEAEELDMHPENYPEVVAGEARTQHVYEFGWNAKLGVNLYRTSGMFVNLESGVHGIQTDERWQPMWDVAIGIGALLPVD</sequence>
<feature type="domain" description="Outer membrane protein beta-barrel" evidence="3">
    <location>
        <begin position="20"/>
        <end position="210"/>
    </location>
</feature>
<proteinExistence type="predicted"/>
<evidence type="ECO:0000313" key="5">
    <source>
        <dbReference type="Proteomes" id="UP000739538"/>
    </source>
</evidence>
<feature type="chain" id="PRO_5038028479" evidence="2">
    <location>
        <begin position="25"/>
        <end position="232"/>
    </location>
</feature>
<evidence type="ECO:0000313" key="4">
    <source>
        <dbReference type="EMBL" id="MCA9754691.1"/>
    </source>
</evidence>
<dbReference type="InterPro" id="IPR011250">
    <property type="entry name" value="OMP/PagP_B-barrel"/>
</dbReference>
<name>A0A956N963_UNCEI</name>
<organism evidence="4 5">
    <name type="scientific">Eiseniibacteriota bacterium</name>
    <dbReference type="NCBI Taxonomy" id="2212470"/>
    <lineage>
        <taxon>Bacteria</taxon>
        <taxon>Candidatus Eiseniibacteriota</taxon>
    </lineage>
</organism>
<gene>
    <name evidence="4" type="ORF">KDA27_02730</name>
</gene>
<evidence type="ECO:0000256" key="1">
    <source>
        <dbReference type="ARBA" id="ARBA00022729"/>
    </source>
</evidence>
<protein>
    <submittedName>
        <fullName evidence="4">Outer membrane beta-barrel protein</fullName>
    </submittedName>
</protein>
<reference evidence="4" key="2">
    <citation type="journal article" date="2021" name="Microbiome">
        <title>Successional dynamics and alternative stable states in a saline activated sludge microbial community over 9 years.</title>
        <authorList>
            <person name="Wang Y."/>
            <person name="Ye J."/>
            <person name="Ju F."/>
            <person name="Liu L."/>
            <person name="Boyd J.A."/>
            <person name="Deng Y."/>
            <person name="Parks D.H."/>
            <person name="Jiang X."/>
            <person name="Yin X."/>
            <person name="Woodcroft B.J."/>
            <person name="Tyson G.W."/>
            <person name="Hugenholtz P."/>
            <person name="Polz M.F."/>
            <person name="Zhang T."/>
        </authorList>
    </citation>
    <scope>NUCLEOTIDE SEQUENCE</scope>
    <source>
        <strain evidence="4">HKST-UBA02</strain>
    </source>
</reference>
<dbReference type="EMBL" id="JAGQHS010000007">
    <property type="protein sequence ID" value="MCA9754691.1"/>
    <property type="molecule type" value="Genomic_DNA"/>
</dbReference>
<accession>A0A956N963</accession>
<reference evidence="4" key="1">
    <citation type="submission" date="2020-04" db="EMBL/GenBank/DDBJ databases">
        <authorList>
            <person name="Zhang T."/>
        </authorList>
    </citation>
    <scope>NUCLEOTIDE SEQUENCE</scope>
    <source>
        <strain evidence="4">HKST-UBA02</strain>
    </source>
</reference>
<evidence type="ECO:0000256" key="2">
    <source>
        <dbReference type="SAM" id="SignalP"/>
    </source>
</evidence>
<evidence type="ECO:0000259" key="3">
    <source>
        <dbReference type="Pfam" id="PF13505"/>
    </source>
</evidence>
<keyword evidence="1 2" id="KW-0732">Signal</keyword>
<comment type="caution">
    <text evidence="4">The sequence shown here is derived from an EMBL/GenBank/DDBJ whole genome shotgun (WGS) entry which is preliminary data.</text>
</comment>
<dbReference type="Gene3D" id="2.40.160.20">
    <property type="match status" value="1"/>
</dbReference>
<dbReference type="SUPFAM" id="SSF56925">
    <property type="entry name" value="OMPA-like"/>
    <property type="match status" value="1"/>
</dbReference>